<dbReference type="AlphaFoldDB" id="A0A075RAT3"/>
<dbReference type="EMBL" id="CP007808">
    <property type="protein sequence ID" value="AIG28964.1"/>
    <property type="molecule type" value="Genomic_DNA"/>
</dbReference>
<dbReference type="HOGENOM" id="CLU_3077490_0_0_9"/>
<name>A0A075RAT3_BRELA</name>
<geneLocation type="plasmid" evidence="1 2">
    <name>pBRLA07</name>
</geneLocation>
<dbReference type="KEGG" id="blr:BRLA_07p000040"/>
<gene>
    <name evidence="1" type="ORF">BRLA_07p000040</name>
</gene>
<proteinExistence type="predicted"/>
<sequence length="52" mass="6406">MLVWGDSDRDSEHARRIRKQKLRCQWFARRLELKARARNVVLETKKLLNKER</sequence>
<dbReference type="RefSeq" id="WP_154071887.1">
    <property type="nucleotide sequence ID" value="NZ_CP007808.1"/>
</dbReference>
<dbReference type="Proteomes" id="UP000005850">
    <property type="component" value="Plasmid pBRLA07"/>
</dbReference>
<evidence type="ECO:0000313" key="2">
    <source>
        <dbReference type="Proteomes" id="UP000005850"/>
    </source>
</evidence>
<keyword evidence="1" id="KW-0614">Plasmid</keyword>
<organism evidence="1 2">
    <name type="scientific">Brevibacillus laterosporus LMG 15441</name>
    <dbReference type="NCBI Taxonomy" id="1042163"/>
    <lineage>
        <taxon>Bacteria</taxon>
        <taxon>Bacillati</taxon>
        <taxon>Bacillota</taxon>
        <taxon>Bacilli</taxon>
        <taxon>Bacillales</taxon>
        <taxon>Paenibacillaceae</taxon>
        <taxon>Brevibacillus</taxon>
    </lineage>
</organism>
<evidence type="ECO:0000313" key="1">
    <source>
        <dbReference type="EMBL" id="AIG28964.1"/>
    </source>
</evidence>
<accession>A0A075RAT3</accession>
<keyword evidence="2" id="KW-1185">Reference proteome</keyword>
<protein>
    <submittedName>
        <fullName evidence="1">Uncharacterized protein</fullName>
    </submittedName>
</protein>
<reference evidence="1 2" key="1">
    <citation type="journal article" date="2011" name="J. Bacteriol.">
        <title>Genome sequence of Brevibacillus laterosporus LMG 15441, a pathogen of invertebrates.</title>
        <authorList>
            <person name="Djukic M."/>
            <person name="Poehlein A."/>
            <person name="Thurmer A."/>
            <person name="Daniel R."/>
        </authorList>
    </citation>
    <scope>NUCLEOTIDE SEQUENCE [LARGE SCALE GENOMIC DNA]</scope>
    <source>
        <strain evidence="1 2">LMG 15441</strain>
        <plasmid evidence="1 2">pBRLA07</plasmid>
    </source>
</reference>